<feature type="region of interest" description="Disordered" evidence="1">
    <location>
        <begin position="1"/>
        <end position="65"/>
    </location>
</feature>
<dbReference type="Proteomes" id="UP001266305">
    <property type="component" value="Unassembled WGS sequence"/>
</dbReference>
<evidence type="ECO:0000256" key="1">
    <source>
        <dbReference type="SAM" id="MobiDB-lite"/>
    </source>
</evidence>
<protein>
    <submittedName>
        <fullName evidence="2">Choline dehydrogenase 4</fullName>
    </submittedName>
</protein>
<name>A0ABQ9TFF0_SAGOE</name>
<organism evidence="2 3">
    <name type="scientific">Saguinus oedipus</name>
    <name type="common">Cotton-top tamarin</name>
    <name type="synonym">Oedipomidas oedipus</name>
    <dbReference type="NCBI Taxonomy" id="9490"/>
    <lineage>
        <taxon>Eukaryota</taxon>
        <taxon>Metazoa</taxon>
        <taxon>Chordata</taxon>
        <taxon>Craniata</taxon>
        <taxon>Vertebrata</taxon>
        <taxon>Euteleostomi</taxon>
        <taxon>Mammalia</taxon>
        <taxon>Eutheria</taxon>
        <taxon>Euarchontoglires</taxon>
        <taxon>Primates</taxon>
        <taxon>Haplorrhini</taxon>
        <taxon>Platyrrhini</taxon>
        <taxon>Cebidae</taxon>
        <taxon>Callitrichinae</taxon>
        <taxon>Saguinus</taxon>
    </lineage>
</organism>
<dbReference type="EMBL" id="JASSZA010000023">
    <property type="protein sequence ID" value="KAK2083198.1"/>
    <property type="molecule type" value="Genomic_DNA"/>
</dbReference>
<gene>
    <name evidence="2" type="primary">CHD4</name>
    <name evidence="2" type="ORF">P7K49_038434</name>
</gene>
<feature type="compositionally biased region" description="Basic and acidic residues" evidence="1">
    <location>
        <begin position="1"/>
        <end position="27"/>
    </location>
</feature>
<feature type="compositionally biased region" description="Basic and acidic residues" evidence="1">
    <location>
        <begin position="35"/>
        <end position="65"/>
    </location>
</feature>
<comment type="caution">
    <text evidence="2">The sequence shown here is derived from an EMBL/GenBank/DDBJ whole genome shotgun (WGS) entry which is preliminary data.</text>
</comment>
<accession>A0ABQ9TFF0</accession>
<sequence>MKESKGTFQETEPKGIADVEKVEEKSAIDLTPIVVEDKEEKKDRIEKGGDASEWRDPKDLNDEKQKKNIKQHFMFNIADGGFPELHFLWQNEEWAATVTKKTYEIWHQQLCNDLP</sequence>
<evidence type="ECO:0000313" key="2">
    <source>
        <dbReference type="EMBL" id="KAK2083198.1"/>
    </source>
</evidence>
<keyword evidence="3" id="KW-1185">Reference proteome</keyword>
<reference evidence="2 3" key="1">
    <citation type="submission" date="2023-05" db="EMBL/GenBank/DDBJ databases">
        <title>B98-5 Cell Line De Novo Hybrid Assembly: An Optical Mapping Approach.</title>
        <authorList>
            <person name="Kananen K."/>
            <person name="Auerbach J.A."/>
            <person name="Kautto E."/>
            <person name="Blachly J.S."/>
        </authorList>
    </citation>
    <scope>NUCLEOTIDE SEQUENCE [LARGE SCALE GENOMIC DNA]</scope>
    <source>
        <strain evidence="2">B95-8</strain>
        <tissue evidence="2">Cell line</tissue>
    </source>
</reference>
<proteinExistence type="predicted"/>
<evidence type="ECO:0000313" key="3">
    <source>
        <dbReference type="Proteomes" id="UP001266305"/>
    </source>
</evidence>